<accession>A0A0E1VTL1</accession>
<dbReference type="AlphaFoldDB" id="A0A0E1VTL1"/>
<dbReference type="HOGENOM" id="CLU_2166267_0_0_4"/>
<dbReference type="Proteomes" id="UP000001812">
    <property type="component" value="Chromosome II"/>
</dbReference>
<dbReference type="RefSeq" id="WP_004528692.1">
    <property type="nucleotide sequence ID" value="NZ_CM000833.1"/>
</dbReference>
<name>A0A0E1VTL1_BURPE</name>
<reference evidence="1" key="1">
    <citation type="submission" date="2009-05" db="EMBL/GenBank/DDBJ databases">
        <authorList>
            <person name="Harkins D.M."/>
            <person name="DeShazer D."/>
            <person name="Woods D.E."/>
            <person name="Brinkac L.M."/>
            <person name="Brown K.A."/>
            <person name="Hung G.C."/>
            <person name="Tuanyok A."/>
            <person name="Zhang B."/>
            <person name="Nierman W.C."/>
        </authorList>
    </citation>
    <scope>NUCLEOTIDE SEQUENCE [LARGE SCALE GENOMIC DNA]</scope>
    <source>
        <strain evidence="1">1710a</strain>
    </source>
</reference>
<dbReference type="GeneID" id="93063555"/>
<gene>
    <name evidence="1" type="ORF">BURPS1710A_A1122</name>
</gene>
<evidence type="ECO:0000313" key="1">
    <source>
        <dbReference type="EMBL" id="EET04223.1"/>
    </source>
</evidence>
<sequence>MSHADLLSYLVASQLTARVRTGRWLPTERLVAAVRAWLACHGMHCEWHDRIRIAIASTELAHGIYAASAGGDASRFAPRFGERMATDALGPPMQALRARCDALLQRLGRD</sequence>
<dbReference type="EMBL" id="CM000833">
    <property type="protein sequence ID" value="EET04223.1"/>
    <property type="molecule type" value="Genomic_DNA"/>
</dbReference>
<proteinExistence type="predicted"/>
<organism evidence="1">
    <name type="scientific">Burkholderia pseudomallei 1710a</name>
    <dbReference type="NCBI Taxonomy" id="320371"/>
    <lineage>
        <taxon>Bacteria</taxon>
        <taxon>Pseudomonadati</taxon>
        <taxon>Pseudomonadota</taxon>
        <taxon>Betaproteobacteria</taxon>
        <taxon>Burkholderiales</taxon>
        <taxon>Burkholderiaceae</taxon>
        <taxon>Burkholderia</taxon>
        <taxon>pseudomallei group</taxon>
    </lineage>
</organism>
<protein>
    <submittedName>
        <fullName evidence="1">Uncharacterized protein</fullName>
    </submittedName>
</protein>